<keyword evidence="10" id="KW-1185">Reference proteome</keyword>
<evidence type="ECO:0000256" key="2">
    <source>
        <dbReference type="ARBA" id="ARBA00006464"/>
    </source>
</evidence>
<protein>
    <submittedName>
        <fullName evidence="9">Sugar transferase</fullName>
        <ecNumber evidence="9">2.7.8.-</ecNumber>
    </submittedName>
</protein>
<dbReference type="EC" id="2.7.8.-" evidence="9"/>
<accession>A0ABU1AVV8</accession>
<feature type="transmembrane region" description="Helical" evidence="7">
    <location>
        <begin position="116"/>
        <end position="133"/>
    </location>
</feature>
<dbReference type="PANTHER" id="PTHR30576">
    <property type="entry name" value="COLANIC BIOSYNTHESIS UDP-GLUCOSE LIPID CARRIER TRANSFERASE"/>
    <property type="match status" value="1"/>
</dbReference>
<evidence type="ECO:0000313" key="10">
    <source>
        <dbReference type="Proteomes" id="UP001225316"/>
    </source>
</evidence>
<keyword evidence="6 7" id="KW-0472">Membrane</keyword>
<keyword evidence="4 7" id="KW-0812">Transmembrane</keyword>
<dbReference type="NCBIfam" id="TIGR03025">
    <property type="entry name" value="EPS_sugtrans"/>
    <property type="match status" value="1"/>
</dbReference>
<feature type="domain" description="Bacterial sugar transferase" evidence="8">
    <location>
        <begin position="311"/>
        <end position="489"/>
    </location>
</feature>
<keyword evidence="5 7" id="KW-1133">Transmembrane helix</keyword>
<dbReference type="Proteomes" id="UP001225316">
    <property type="component" value="Unassembled WGS sequence"/>
</dbReference>
<comment type="caution">
    <text evidence="9">The sequence shown here is derived from an EMBL/GenBank/DDBJ whole genome shotgun (WGS) entry which is preliminary data.</text>
</comment>
<evidence type="ECO:0000259" key="8">
    <source>
        <dbReference type="Pfam" id="PF02397"/>
    </source>
</evidence>
<feature type="transmembrane region" description="Helical" evidence="7">
    <location>
        <begin position="139"/>
        <end position="160"/>
    </location>
</feature>
<proteinExistence type="inferred from homology"/>
<feature type="transmembrane region" description="Helical" evidence="7">
    <location>
        <begin position="33"/>
        <end position="56"/>
    </location>
</feature>
<evidence type="ECO:0000313" key="9">
    <source>
        <dbReference type="EMBL" id="MDQ8208221.1"/>
    </source>
</evidence>
<feature type="transmembrane region" description="Helical" evidence="7">
    <location>
        <begin position="313"/>
        <end position="333"/>
    </location>
</feature>
<evidence type="ECO:0000256" key="4">
    <source>
        <dbReference type="ARBA" id="ARBA00022692"/>
    </source>
</evidence>
<feature type="transmembrane region" description="Helical" evidence="7">
    <location>
        <begin position="76"/>
        <end position="95"/>
    </location>
</feature>
<name>A0ABU1AVV8_9BACT</name>
<dbReference type="RefSeq" id="WP_308950717.1">
    <property type="nucleotide sequence ID" value="NZ_JARXHW010000026.1"/>
</dbReference>
<gene>
    <name evidence="9" type="ORF">QEH52_11925</name>
</gene>
<dbReference type="EMBL" id="JARXHW010000026">
    <property type="protein sequence ID" value="MDQ8208221.1"/>
    <property type="molecule type" value="Genomic_DNA"/>
</dbReference>
<evidence type="ECO:0000256" key="1">
    <source>
        <dbReference type="ARBA" id="ARBA00004141"/>
    </source>
</evidence>
<evidence type="ECO:0000256" key="7">
    <source>
        <dbReference type="SAM" id="Phobius"/>
    </source>
</evidence>
<dbReference type="PANTHER" id="PTHR30576:SF0">
    <property type="entry name" value="UNDECAPRENYL-PHOSPHATE N-ACETYLGALACTOSAMINYL 1-PHOSPHATE TRANSFERASE-RELATED"/>
    <property type="match status" value="1"/>
</dbReference>
<comment type="similarity">
    <text evidence="2">Belongs to the bacterial sugar transferase family.</text>
</comment>
<keyword evidence="3 9" id="KW-0808">Transferase</keyword>
<dbReference type="GO" id="GO:0016740">
    <property type="term" value="F:transferase activity"/>
    <property type="evidence" value="ECO:0007669"/>
    <property type="project" value="UniProtKB-KW"/>
</dbReference>
<reference evidence="9 10" key="1">
    <citation type="submission" date="2023-04" db="EMBL/GenBank/DDBJ databases">
        <title>A novel bacteria isolated from coastal sediment.</title>
        <authorList>
            <person name="Liu X.-J."/>
            <person name="Du Z.-J."/>
        </authorList>
    </citation>
    <scope>NUCLEOTIDE SEQUENCE [LARGE SCALE GENOMIC DNA]</scope>
    <source>
        <strain evidence="9 10">SDUM461003</strain>
    </source>
</reference>
<evidence type="ECO:0000256" key="5">
    <source>
        <dbReference type="ARBA" id="ARBA00022989"/>
    </source>
</evidence>
<evidence type="ECO:0000256" key="3">
    <source>
        <dbReference type="ARBA" id="ARBA00022679"/>
    </source>
</evidence>
<dbReference type="InterPro" id="IPR017475">
    <property type="entry name" value="EPS_sugar_tfrase"/>
</dbReference>
<dbReference type="Gene3D" id="3.40.50.720">
    <property type="entry name" value="NAD(P)-binding Rossmann-like Domain"/>
    <property type="match status" value="1"/>
</dbReference>
<sequence length="495" mass="56910">MEIKSKNHSQSLTFDTLESRAMARERRYTKLQLLTTALLLGDAGIVIVSLLVGFQLRFNTILSKLGMDASFDSTSAYMPQFFLAFALMMGALVVNDHYGRVNFLRPTYSAWRLMRPILAWACVLLLVSLTLRVEPSISRMFVICTTIVLLCLMPTWRYLFTRHFVQRYFLDAVRRNTLVIGWNPRVQQLTERAEAKGGSFPFSVKGIITNSQSVDISGLPAAIPSWQIESGFEQVIINGDYDTVLLSNSGMNYEQKKEIQQLCAREMLDFIVMPNHIATLTRCLHVETIQGIPLLTQARRPLDHIGNALLKRCWDIVGSLFGLVMFAPVIAFFCWRVRRESPGPVFYRQTRVGRNGQPFKIIKIRSMRLDAEEQTGAKWCVENDPRRLKVGAFMRRMNIDELPQFWNVLKGEMSLVGPRPERPELIEGFKSEIDYYNLRHTIKPGLTGWAQVNGWRGDTSLVSRIGCDIEYIERASVWFDFYIMLRTFINRENAY</sequence>
<organism evidence="9 10">
    <name type="scientific">Thalassobacterium maritimum</name>
    <dbReference type="NCBI Taxonomy" id="3041265"/>
    <lineage>
        <taxon>Bacteria</taxon>
        <taxon>Pseudomonadati</taxon>
        <taxon>Verrucomicrobiota</taxon>
        <taxon>Opitutia</taxon>
        <taxon>Puniceicoccales</taxon>
        <taxon>Coraliomargaritaceae</taxon>
        <taxon>Thalassobacterium</taxon>
    </lineage>
</organism>
<dbReference type="Pfam" id="PF02397">
    <property type="entry name" value="Bac_transf"/>
    <property type="match status" value="1"/>
</dbReference>
<dbReference type="InterPro" id="IPR003362">
    <property type="entry name" value="Bact_transf"/>
</dbReference>
<comment type="subcellular location">
    <subcellularLocation>
        <location evidence="1">Membrane</location>
        <topology evidence="1">Multi-pass membrane protein</topology>
    </subcellularLocation>
</comment>
<evidence type="ECO:0000256" key="6">
    <source>
        <dbReference type="ARBA" id="ARBA00023136"/>
    </source>
</evidence>